<dbReference type="InterPro" id="IPR011701">
    <property type="entry name" value="MFS"/>
</dbReference>
<keyword evidence="4" id="KW-1003">Cell membrane</keyword>
<dbReference type="PANTHER" id="PTHR42718">
    <property type="entry name" value="MAJOR FACILITATOR SUPERFAMILY MULTIDRUG TRANSPORTER MFSC"/>
    <property type="match status" value="1"/>
</dbReference>
<dbReference type="GO" id="GO:0022857">
    <property type="term" value="F:transmembrane transporter activity"/>
    <property type="evidence" value="ECO:0007669"/>
    <property type="project" value="InterPro"/>
</dbReference>
<comment type="similarity">
    <text evidence="2">Belongs to the major facilitator superfamily. EmrB family.</text>
</comment>
<dbReference type="Pfam" id="PF07690">
    <property type="entry name" value="MFS_1"/>
    <property type="match status" value="1"/>
</dbReference>
<dbReference type="CDD" id="cd17503">
    <property type="entry name" value="MFS_LmrB_MDR_like"/>
    <property type="match status" value="1"/>
</dbReference>
<gene>
    <name evidence="10" type="primary">emrB_4</name>
    <name evidence="10" type="ORF">CLOSAC_40380</name>
</gene>
<dbReference type="EMBL" id="LZYZ01000008">
    <property type="protein sequence ID" value="OOM07508.1"/>
    <property type="molecule type" value="Genomic_DNA"/>
</dbReference>
<organism evidence="10 11">
    <name type="scientific">Clostridium saccharobutylicum</name>
    <dbReference type="NCBI Taxonomy" id="169679"/>
    <lineage>
        <taxon>Bacteria</taxon>
        <taxon>Bacillati</taxon>
        <taxon>Bacillota</taxon>
        <taxon>Clostridia</taxon>
        <taxon>Eubacteriales</taxon>
        <taxon>Clostridiaceae</taxon>
        <taxon>Clostridium</taxon>
    </lineage>
</organism>
<dbReference type="AlphaFoldDB" id="A0A1S8MTK5"/>
<dbReference type="Gene3D" id="1.20.1720.10">
    <property type="entry name" value="Multidrug resistance protein D"/>
    <property type="match status" value="1"/>
</dbReference>
<feature type="transmembrane region" description="Helical" evidence="8">
    <location>
        <begin position="231"/>
        <end position="248"/>
    </location>
</feature>
<keyword evidence="7 8" id="KW-0472">Membrane</keyword>
<comment type="subcellular location">
    <subcellularLocation>
        <location evidence="1">Cell membrane</location>
        <topology evidence="1">Multi-pass membrane protein</topology>
    </subcellularLocation>
</comment>
<feature type="transmembrane region" description="Helical" evidence="8">
    <location>
        <begin position="167"/>
        <end position="187"/>
    </location>
</feature>
<accession>A0A1S8MTK5</accession>
<feature type="transmembrane region" description="Helical" evidence="8">
    <location>
        <begin position="139"/>
        <end position="161"/>
    </location>
</feature>
<dbReference type="Gene3D" id="1.20.1250.20">
    <property type="entry name" value="MFS general substrate transporter like domains"/>
    <property type="match status" value="1"/>
</dbReference>
<feature type="transmembrane region" description="Helical" evidence="8">
    <location>
        <begin position="332"/>
        <end position="353"/>
    </location>
</feature>
<feature type="domain" description="Major facilitator superfamily (MFS) profile" evidence="9">
    <location>
        <begin position="14"/>
        <end position="483"/>
    </location>
</feature>
<keyword evidence="6 8" id="KW-1133">Transmembrane helix</keyword>
<dbReference type="RefSeq" id="WP_077867034.1">
    <property type="nucleotide sequence ID" value="NZ_LZYZ01000008.1"/>
</dbReference>
<dbReference type="PROSITE" id="PS50850">
    <property type="entry name" value="MFS"/>
    <property type="match status" value="1"/>
</dbReference>
<feature type="transmembrane region" description="Helical" evidence="8">
    <location>
        <begin position="80"/>
        <end position="99"/>
    </location>
</feature>
<feature type="transmembrane region" description="Helical" evidence="8">
    <location>
        <begin position="12"/>
        <end position="40"/>
    </location>
</feature>
<proteinExistence type="inferred from homology"/>
<feature type="transmembrane region" description="Helical" evidence="8">
    <location>
        <begin position="199"/>
        <end position="219"/>
    </location>
</feature>
<evidence type="ECO:0000256" key="4">
    <source>
        <dbReference type="ARBA" id="ARBA00022475"/>
    </source>
</evidence>
<dbReference type="InterPro" id="IPR036259">
    <property type="entry name" value="MFS_trans_sf"/>
</dbReference>
<feature type="transmembrane region" description="Helical" evidence="8">
    <location>
        <begin position="298"/>
        <end position="320"/>
    </location>
</feature>
<protein>
    <submittedName>
        <fullName evidence="10">Multidrug export protein EmrB</fullName>
    </submittedName>
</protein>
<dbReference type="PANTHER" id="PTHR42718:SF9">
    <property type="entry name" value="MAJOR FACILITATOR SUPERFAMILY MULTIDRUG TRANSPORTER MFSC"/>
    <property type="match status" value="1"/>
</dbReference>
<evidence type="ECO:0000256" key="7">
    <source>
        <dbReference type="ARBA" id="ARBA00023136"/>
    </source>
</evidence>
<evidence type="ECO:0000256" key="1">
    <source>
        <dbReference type="ARBA" id="ARBA00004651"/>
    </source>
</evidence>
<evidence type="ECO:0000256" key="6">
    <source>
        <dbReference type="ARBA" id="ARBA00022989"/>
    </source>
</evidence>
<evidence type="ECO:0000259" key="9">
    <source>
        <dbReference type="PROSITE" id="PS50850"/>
    </source>
</evidence>
<dbReference type="InterPro" id="IPR004638">
    <property type="entry name" value="EmrB-like"/>
</dbReference>
<feature type="transmembrane region" description="Helical" evidence="8">
    <location>
        <begin position="359"/>
        <end position="379"/>
    </location>
</feature>
<evidence type="ECO:0000313" key="10">
    <source>
        <dbReference type="EMBL" id="OOM07508.1"/>
    </source>
</evidence>
<reference evidence="10 11" key="1">
    <citation type="submission" date="2016-05" db="EMBL/GenBank/DDBJ databases">
        <title>Microbial solvent formation.</title>
        <authorList>
            <person name="Poehlein A."/>
            <person name="Montoya Solano J.D."/>
            <person name="Flitsch S."/>
            <person name="Krabben P."/>
            <person name="Duerre P."/>
            <person name="Daniel R."/>
        </authorList>
    </citation>
    <scope>NUCLEOTIDE SEQUENCE [LARGE SCALE GENOMIC DNA]</scope>
    <source>
        <strain evidence="10 11">L1-8</strain>
    </source>
</reference>
<feature type="transmembrane region" description="Helical" evidence="8">
    <location>
        <begin position="269"/>
        <end position="292"/>
    </location>
</feature>
<evidence type="ECO:0000313" key="11">
    <source>
        <dbReference type="Proteomes" id="UP000191154"/>
    </source>
</evidence>
<feature type="transmembrane region" description="Helical" evidence="8">
    <location>
        <begin position="400"/>
        <end position="418"/>
    </location>
</feature>
<keyword evidence="3" id="KW-0813">Transport</keyword>
<evidence type="ECO:0000256" key="2">
    <source>
        <dbReference type="ARBA" id="ARBA00008537"/>
    </source>
</evidence>
<dbReference type="GO" id="GO:0005886">
    <property type="term" value="C:plasma membrane"/>
    <property type="evidence" value="ECO:0007669"/>
    <property type="project" value="UniProtKB-SubCell"/>
</dbReference>
<dbReference type="NCBIfam" id="TIGR00711">
    <property type="entry name" value="efflux_EmrB"/>
    <property type="match status" value="1"/>
</dbReference>
<feature type="transmembrane region" description="Helical" evidence="8">
    <location>
        <begin position="105"/>
        <end position="127"/>
    </location>
</feature>
<sequence length="488" mass="53710">MHKNNQSGYYKWFALGAIVIGTFMVALDTSIVNIAIFKMMAVFNASLDDVKWIVTVYALTLGAVIPLTGFLSEKFGSKKLYIFSLTTFTLGSLLCGFSWSNATMILFRIIQAIGGGMIMPVSISIIFQMFPKENRGMALGFWGIATMAAPAVGPTLGGYIIENMDWRLIFNVNAPIGVIAVIASIILLEEFPHESTKKLDYIGFISSIIGIVSILYILGEGSTIDWRNIKNIFFITLGSISLLLFIINELTISEPLLDLRLLKRFDFSLYLLSLCFLAAAYMGGIYVVPLFLQNIKGYTAMQTGMILFPSAIVTGIMMPISGKLADKISAKTMMLPALIILVISSHKLAQINVNTSTEMINWLLILRGFGFGLVMMTITHAGMNTVPRNLVPQGSALQNTFKQIAIAIGITIMTTTITNKTSLNYYRLSEQARTSMQLTTEFFNSGLIKKQASADAMDFALLLCTLFALIALILILLIKDKKKSIVDE</sequence>
<comment type="caution">
    <text evidence="10">The sequence shown here is derived from an EMBL/GenBank/DDBJ whole genome shotgun (WGS) entry which is preliminary data.</text>
</comment>
<evidence type="ECO:0000256" key="8">
    <source>
        <dbReference type="SAM" id="Phobius"/>
    </source>
</evidence>
<evidence type="ECO:0000256" key="3">
    <source>
        <dbReference type="ARBA" id="ARBA00022448"/>
    </source>
</evidence>
<evidence type="ECO:0000256" key="5">
    <source>
        <dbReference type="ARBA" id="ARBA00022692"/>
    </source>
</evidence>
<keyword evidence="5 8" id="KW-0812">Transmembrane</keyword>
<dbReference type="InterPro" id="IPR020846">
    <property type="entry name" value="MFS_dom"/>
</dbReference>
<name>A0A1S8MTK5_CLOSA</name>
<dbReference type="SUPFAM" id="SSF103473">
    <property type="entry name" value="MFS general substrate transporter"/>
    <property type="match status" value="1"/>
</dbReference>
<feature type="transmembrane region" description="Helical" evidence="8">
    <location>
        <begin position="52"/>
        <end position="71"/>
    </location>
</feature>
<dbReference type="Proteomes" id="UP000191154">
    <property type="component" value="Unassembled WGS sequence"/>
</dbReference>
<feature type="transmembrane region" description="Helical" evidence="8">
    <location>
        <begin position="459"/>
        <end position="478"/>
    </location>
</feature>